<evidence type="ECO:0000313" key="2">
    <source>
        <dbReference type="Proteomes" id="UP000598146"/>
    </source>
</evidence>
<organism evidence="1 2">
    <name type="scientific">Actinoplanes aureus</name>
    <dbReference type="NCBI Taxonomy" id="2792083"/>
    <lineage>
        <taxon>Bacteria</taxon>
        <taxon>Bacillati</taxon>
        <taxon>Actinomycetota</taxon>
        <taxon>Actinomycetes</taxon>
        <taxon>Micromonosporales</taxon>
        <taxon>Micromonosporaceae</taxon>
        <taxon>Actinoplanes</taxon>
    </lineage>
</organism>
<evidence type="ECO:0000313" key="1">
    <source>
        <dbReference type="EMBL" id="MBG0567386.1"/>
    </source>
</evidence>
<name>A0A931CJ72_9ACTN</name>
<gene>
    <name evidence="1" type="ORF">I4J89_38665</name>
</gene>
<keyword evidence="2" id="KW-1185">Reference proteome</keyword>
<protein>
    <submittedName>
        <fullName evidence="1">Uncharacterized protein</fullName>
    </submittedName>
</protein>
<dbReference type="AlphaFoldDB" id="A0A931CJ72"/>
<proteinExistence type="predicted"/>
<dbReference type="EMBL" id="JADQTO010000027">
    <property type="protein sequence ID" value="MBG0567386.1"/>
    <property type="molecule type" value="Genomic_DNA"/>
</dbReference>
<comment type="caution">
    <text evidence="1">The sequence shown here is derived from an EMBL/GenBank/DDBJ whole genome shotgun (WGS) entry which is preliminary data.</text>
</comment>
<sequence>MLLPTTGGTGDMDLAFHVRTWLQRKGFEAEEVLQQGSKTIVRAHEPTRWKRYIGASPSIEVRFHRLGHGTNVEIGLMKAGAAVIAARYFTYSWVAMGVSYVSLKKELQEFLLSLQGGNNPVGTADPRVLDIVETGRVERPVGTDTRKIDNSGSGSDVTRNIKASRRWTQSCGVEMESLRTRSGGVDFSVADFLSLKGSLETQVRKLYSISTEQEQTFEEEIGVTVPPHTALVVVMEWKRIAQQGRIRLTVPQRGIVELPFEIDLGITFDLRQYEQ</sequence>
<dbReference type="Proteomes" id="UP000598146">
    <property type="component" value="Unassembled WGS sequence"/>
</dbReference>
<dbReference type="RefSeq" id="WP_196419165.1">
    <property type="nucleotide sequence ID" value="NZ_JADQTO010000027.1"/>
</dbReference>
<accession>A0A931CJ72</accession>
<reference evidence="1" key="1">
    <citation type="submission" date="2020-11" db="EMBL/GenBank/DDBJ databases">
        <title>Isolation and identification of active actinomycetes.</title>
        <authorList>
            <person name="Sun X."/>
        </authorList>
    </citation>
    <scope>NUCLEOTIDE SEQUENCE</scope>
    <source>
        <strain evidence="1">NEAU-A11</strain>
    </source>
</reference>